<evidence type="ECO:0000313" key="2">
    <source>
        <dbReference type="Proteomes" id="UP000185557"/>
    </source>
</evidence>
<proteinExistence type="predicted"/>
<dbReference type="Proteomes" id="UP000185557">
    <property type="component" value="Unassembled WGS sequence"/>
</dbReference>
<evidence type="ECO:0000313" key="1">
    <source>
        <dbReference type="EMBL" id="OKH43613.1"/>
    </source>
</evidence>
<reference evidence="1 2" key="1">
    <citation type="submission" date="2016-11" db="EMBL/GenBank/DDBJ databases">
        <title>Draft Genome Sequences of Nine Cyanobacterial Strains from Diverse Habitats.</title>
        <authorList>
            <person name="Zhu T."/>
            <person name="Hou S."/>
            <person name="Lu X."/>
            <person name="Hess W.R."/>
        </authorList>
    </citation>
    <scope>NUCLEOTIDE SEQUENCE [LARGE SCALE GENOMIC DNA]</scope>
    <source>
        <strain evidence="1 2">NIES-30</strain>
    </source>
</reference>
<dbReference type="EMBL" id="MRCG01000031">
    <property type="protein sequence ID" value="OKH43613.1"/>
    <property type="molecule type" value="Genomic_DNA"/>
</dbReference>
<accession>A0A1U7IY84</accession>
<comment type="caution">
    <text evidence="1">The sequence shown here is derived from an EMBL/GenBank/DDBJ whole genome shotgun (WGS) entry which is preliminary data.</text>
</comment>
<dbReference type="AlphaFoldDB" id="A0A1U7IY84"/>
<organism evidence="1 2">
    <name type="scientific">Phormidium tenue NIES-30</name>
    <dbReference type="NCBI Taxonomy" id="549789"/>
    <lineage>
        <taxon>Bacteria</taxon>
        <taxon>Bacillati</taxon>
        <taxon>Cyanobacteriota</taxon>
        <taxon>Cyanophyceae</taxon>
        <taxon>Oscillatoriophycideae</taxon>
        <taxon>Oscillatoriales</taxon>
        <taxon>Oscillatoriaceae</taxon>
        <taxon>Phormidium</taxon>
    </lineage>
</organism>
<keyword evidence="2" id="KW-1185">Reference proteome</keyword>
<protein>
    <submittedName>
        <fullName evidence="1">Uncharacterized protein</fullName>
    </submittedName>
</protein>
<name>A0A1U7IY84_9CYAN</name>
<gene>
    <name evidence="1" type="ORF">NIES30_24545</name>
</gene>
<sequence>MITIDPATSVVEEPKIRTVDMSTRNRFIQFFILDKKFSAFCKELQIFFQLSVAHLVVDISSDDLIEQDY</sequence>
<dbReference type="STRING" id="549789.NIES30_24545"/>